<evidence type="ECO:0000313" key="1">
    <source>
        <dbReference type="EMBL" id="KAJ7323099.1"/>
    </source>
</evidence>
<accession>A0A9X0CCL6</accession>
<reference evidence="1" key="1">
    <citation type="submission" date="2023-01" db="EMBL/GenBank/DDBJ databases">
        <title>Genome assembly of the deep-sea coral Lophelia pertusa.</title>
        <authorList>
            <person name="Herrera S."/>
            <person name="Cordes E."/>
        </authorList>
    </citation>
    <scope>NUCLEOTIDE SEQUENCE</scope>
    <source>
        <strain evidence="1">USNM1676648</strain>
        <tissue evidence="1">Polyp</tissue>
    </source>
</reference>
<dbReference type="AlphaFoldDB" id="A0A9X0CCL6"/>
<name>A0A9X0CCL6_9CNID</name>
<gene>
    <name evidence="1" type="ORF">OS493_032671</name>
</gene>
<comment type="caution">
    <text evidence="1">The sequence shown here is derived from an EMBL/GenBank/DDBJ whole genome shotgun (WGS) entry which is preliminary data.</text>
</comment>
<proteinExistence type="predicted"/>
<sequence>MNEKSPDGADNVLPTDPIQLAGIGEGTPNLERLVAEVVAKTMPAILKGFLTPSSFPGQSVPQDNTNTVVESDPVVLAPTVSRGERFFETQNETVLPQDLLDLTTKAFSRALSKEKWKELTASHPQIKGTESLLVAPTMEAGMKEDIKKRHGYTKSRALDFDDGLSEQQSTFLVVTRPILSALTALDDTGNGDEDQGPDPDAIKDLLEDALVL</sequence>
<keyword evidence="2" id="KW-1185">Reference proteome</keyword>
<evidence type="ECO:0000313" key="2">
    <source>
        <dbReference type="Proteomes" id="UP001163046"/>
    </source>
</evidence>
<dbReference type="OrthoDB" id="10561661at2759"/>
<organism evidence="1 2">
    <name type="scientific">Desmophyllum pertusum</name>
    <dbReference type="NCBI Taxonomy" id="174260"/>
    <lineage>
        <taxon>Eukaryota</taxon>
        <taxon>Metazoa</taxon>
        <taxon>Cnidaria</taxon>
        <taxon>Anthozoa</taxon>
        <taxon>Hexacorallia</taxon>
        <taxon>Scleractinia</taxon>
        <taxon>Caryophylliina</taxon>
        <taxon>Caryophylliidae</taxon>
        <taxon>Desmophyllum</taxon>
    </lineage>
</organism>
<dbReference type="Proteomes" id="UP001163046">
    <property type="component" value="Unassembled WGS sequence"/>
</dbReference>
<protein>
    <submittedName>
        <fullName evidence="1">Uncharacterized protein</fullName>
    </submittedName>
</protein>
<dbReference type="EMBL" id="MU827818">
    <property type="protein sequence ID" value="KAJ7323099.1"/>
    <property type="molecule type" value="Genomic_DNA"/>
</dbReference>